<dbReference type="EMBL" id="MTKT01001158">
    <property type="protein sequence ID" value="OWM85655.1"/>
    <property type="molecule type" value="Genomic_DNA"/>
</dbReference>
<dbReference type="Proteomes" id="UP000197138">
    <property type="component" value="Unassembled WGS sequence"/>
</dbReference>
<evidence type="ECO:0000313" key="1">
    <source>
        <dbReference type="EMBL" id="OWM85655.1"/>
    </source>
</evidence>
<comment type="caution">
    <text evidence="1">The sequence shown here is derived from an EMBL/GenBank/DDBJ whole genome shotgun (WGS) entry which is preliminary data.</text>
</comment>
<proteinExistence type="predicted"/>
<protein>
    <submittedName>
        <fullName evidence="1">Uncharacterized protein</fullName>
    </submittedName>
</protein>
<organism evidence="1 2">
    <name type="scientific">Punica granatum</name>
    <name type="common">Pomegranate</name>
    <dbReference type="NCBI Taxonomy" id="22663"/>
    <lineage>
        <taxon>Eukaryota</taxon>
        <taxon>Viridiplantae</taxon>
        <taxon>Streptophyta</taxon>
        <taxon>Embryophyta</taxon>
        <taxon>Tracheophyta</taxon>
        <taxon>Spermatophyta</taxon>
        <taxon>Magnoliopsida</taxon>
        <taxon>eudicotyledons</taxon>
        <taxon>Gunneridae</taxon>
        <taxon>Pentapetalae</taxon>
        <taxon>rosids</taxon>
        <taxon>malvids</taxon>
        <taxon>Myrtales</taxon>
        <taxon>Lythraceae</taxon>
        <taxon>Punica</taxon>
    </lineage>
</organism>
<accession>A0A218XKA5</accession>
<name>A0A218XKA5_PUNGR</name>
<evidence type="ECO:0000313" key="2">
    <source>
        <dbReference type="Proteomes" id="UP000197138"/>
    </source>
</evidence>
<sequence length="100" mass="11225">MGFSLSLTPFPLIQVHWKSNPRKYKRDGTLGNLQWSRLKRQEEANGWSANRGGPWEEGEMAQQFIPLAFTEVRRDGTEQGKAKAKAKARQGKAFACCSVG</sequence>
<gene>
    <name evidence="1" type="ORF">CDL15_Pgr029078</name>
</gene>
<dbReference type="AlphaFoldDB" id="A0A218XKA5"/>
<reference evidence="2" key="1">
    <citation type="journal article" date="2017" name="Plant J.">
        <title>The pomegranate (Punica granatum L.) genome and the genomics of punicalagin biosynthesis.</title>
        <authorList>
            <person name="Qin G."/>
            <person name="Xu C."/>
            <person name="Ming R."/>
            <person name="Tang H."/>
            <person name="Guyot R."/>
            <person name="Kramer E.M."/>
            <person name="Hu Y."/>
            <person name="Yi X."/>
            <person name="Qi Y."/>
            <person name="Xu X."/>
            <person name="Gao Z."/>
            <person name="Pan H."/>
            <person name="Jian J."/>
            <person name="Tian Y."/>
            <person name="Yue Z."/>
            <person name="Xu Y."/>
        </authorList>
    </citation>
    <scope>NUCLEOTIDE SEQUENCE [LARGE SCALE GENOMIC DNA]</scope>
    <source>
        <strain evidence="2">cv. Dabenzi</strain>
    </source>
</reference>